<dbReference type="CDD" id="cd04859">
    <property type="entry name" value="Prim_Pol"/>
    <property type="match status" value="1"/>
</dbReference>
<dbReference type="Pfam" id="PF09250">
    <property type="entry name" value="Prim-Pol"/>
    <property type="match status" value="1"/>
</dbReference>
<evidence type="ECO:0000259" key="1">
    <source>
        <dbReference type="SMART" id="SM00943"/>
    </source>
</evidence>
<accession>A0A6J5MKF6</accession>
<dbReference type="SMART" id="SM00943">
    <property type="entry name" value="Prim-Pol"/>
    <property type="match status" value="1"/>
</dbReference>
<protein>
    <submittedName>
        <fullName evidence="2">Prim_Pol domain containing protein</fullName>
    </submittedName>
</protein>
<sequence>MNALAYTEKGWWVLPLKPQSKEPCKFLRHGYLDASSDKSIVKKWFKDDPELNIGLAIVQSNLVVLDFDIRNISSRILWEQYRRICVSSNTHTVKTDNGFHFYYLADKTKQFKGKVIPGIDIKHKGYVVLPPSIHPNGTVYQVINDVDPVELPAELEKVMSWN</sequence>
<dbReference type="EMBL" id="LR796487">
    <property type="protein sequence ID" value="CAB4147264.1"/>
    <property type="molecule type" value="Genomic_DNA"/>
</dbReference>
<gene>
    <name evidence="2" type="ORF">UFOVP432_21</name>
</gene>
<evidence type="ECO:0000313" key="2">
    <source>
        <dbReference type="EMBL" id="CAB4147264.1"/>
    </source>
</evidence>
<proteinExistence type="predicted"/>
<organism evidence="2">
    <name type="scientific">uncultured Caudovirales phage</name>
    <dbReference type="NCBI Taxonomy" id="2100421"/>
    <lineage>
        <taxon>Viruses</taxon>
        <taxon>Duplodnaviria</taxon>
        <taxon>Heunggongvirae</taxon>
        <taxon>Uroviricota</taxon>
        <taxon>Caudoviricetes</taxon>
        <taxon>Peduoviridae</taxon>
        <taxon>Maltschvirus</taxon>
        <taxon>Maltschvirus maltsch</taxon>
    </lineage>
</organism>
<dbReference type="InterPro" id="IPR015330">
    <property type="entry name" value="DNA_primase/pol_bifunc_N"/>
</dbReference>
<reference evidence="2" key="1">
    <citation type="submission" date="2020-04" db="EMBL/GenBank/DDBJ databases">
        <authorList>
            <person name="Chiriac C."/>
            <person name="Salcher M."/>
            <person name="Ghai R."/>
            <person name="Kavagutti S V."/>
        </authorList>
    </citation>
    <scope>NUCLEOTIDE SEQUENCE</scope>
</reference>
<dbReference type="SUPFAM" id="SSF56747">
    <property type="entry name" value="Prim-pol domain"/>
    <property type="match status" value="1"/>
</dbReference>
<feature type="domain" description="DNA primase/polymerase bifunctional N-terminal" evidence="1">
    <location>
        <begin position="3"/>
        <end position="155"/>
    </location>
</feature>
<name>A0A6J5MKF6_9CAUD</name>